<dbReference type="PANTHER" id="PTHR43027">
    <property type="entry name" value="DOXORUBICIN RESISTANCE ABC TRANSPORTER PERMEASE PROTEIN DRRC-RELATED"/>
    <property type="match status" value="1"/>
</dbReference>
<keyword evidence="4 5" id="KW-0472">Membrane</keyword>
<dbReference type="InterPro" id="IPR052902">
    <property type="entry name" value="ABC-2_transporter"/>
</dbReference>
<dbReference type="RefSeq" id="WP_133871683.1">
    <property type="nucleotide sequence ID" value="NZ_BOMD01000072.1"/>
</dbReference>
<reference evidence="7 8" key="1">
    <citation type="submission" date="2019-03" db="EMBL/GenBank/DDBJ databases">
        <title>Sequencing the genomes of 1000 actinobacteria strains.</title>
        <authorList>
            <person name="Klenk H.-P."/>
        </authorList>
    </citation>
    <scope>NUCLEOTIDE SEQUENCE [LARGE SCALE GENOMIC DNA]</scope>
    <source>
        <strain evidence="7 8">DSM 43805</strain>
    </source>
</reference>
<feature type="transmembrane region" description="Helical" evidence="5">
    <location>
        <begin position="55"/>
        <end position="78"/>
    </location>
</feature>
<name>A0A4R6JL01_9ACTN</name>
<dbReference type="GO" id="GO:0016020">
    <property type="term" value="C:membrane"/>
    <property type="evidence" value="ECO:0007669"/>
    <property type="project" value="UniProtKB-SubCell"/>
</dbReference>
<comment type="caution">
    <text evidence="7">The sequence shown here is derived from an EMBL/GenBank/DDBJ whole genome shotgun (WGS) entry which is preliminary data.</text>
</comment>
<gene>
    <name evidence="7" type="ORF">C8E87_0595</name>
</gene>
<feature type="transmembrane region" description="Helical" evidence="5">
    <location>
        <begin position="98"/>
        <end position="125"/>
    </location>
</feature>
<dbReference type="OrthoDB" id="3399482at2"/>
<dbReference type="Proteomes" id="UP000294901">
    <property type="component" value="Unassembled WGS sequence"/>
</dbReference>
<feature type="transmembrane region" description="Helical" evidence="5">
    <location>
        <begin position="22"/>
        <end position="43"/>
    </location>
</feature>
<keyword evidence="3 5" id="KW-1133">Transmembrane helix</keyword>
<feature type="transmembrane region" description="Helical" evidence="5">
    <location>
        <begin position="132"/>
        <end position="156"/>
    </location>
</feature>
<feature type="domain" description="ABC-2 type transporter transmembrane" evidence="6">
    <location>
        <begin position="53"/>
        <end position="240"/>
    </location>
</feature>
<keyword evidence="2 5" id="KW-0812">Transmembrane</keyword>
<evidence type="ECO:0000313" key="7">
    <source>
        <dbReference type="EMBL" id="TDO37003.1"/>
    </source>
</evidence>
<dbReference type="Pfam" id="PF12698">
    <property type="entry name" value="ABC2_membrane_3"/>
    <property type="match status" value="1"/>
</dbReference>
<dbReference type="EMBL" id="SNWR01000001">
    <property type="protein sequence ID" value="TDO37003.1"/>
    <property type="molecule type" value="Genomic_DNA"/>
</dbReference>
<evidence type="ECO:0000256" key="1">
    <source>
        <dbReference type="ARBA" id="ARBA00004141"/>
    </source>
</evidence>
<evidence type="ECO:0000259" key="6">
    <source>
        <dbReference type="Pfam" id="PF12698"/>
    </source>
</evidence>
<evidence type="ECO:0000256" key="2">
    <source>
        <dbReference type="ARBA" id="ARBA00022692"/>
    </source>
</evidence>
<comment type="subcellular location">
    <subcellularLocation>
        <location evidence="1">Membrane</location>
        <topology evidence="1">Multi-pass membrane protein</topology>
    </subcellularLocation>
</comment>
<keyword evidence="8" id="KW-1185">Reference proteome</keyword>
<feature type="transmembrane region" description="Helical" evidence="5">
    <location>
        <begin position="162"/>
        <end position="182"/>
    </location>
</feature>
<dbReference type="AlphaFoldDB" id="A0A4R6JL01"/>
<organism evidence="7 8">
    <name type="scientific">Paractinoplanes brasiliensis</name>
    <dbReference type="NCBI Taxonomy" id="52695"/>
    <lineage>
        <taxon>Bacteria</taxon>
        <taxon>Bacillati</taxon>
        <taxon>Actinomycetota</taxon>
        <taxon>Actinomycetes</taxon>
        <taxon>Micromonosporales</taxon>
        <taxon>Micromonosporaceae</taxon>
        <taxon>Paractinoplanes</taxon>
    </lineage>
</organism>
<protein>
    <submittedName>
        <fullName evidence="7">ABC-2 type transport system permease protein</fullName>
    </submittedName>
</protein>
<dbReference type="PANTHER" id="PTHR43027:SF2">
    <property type="entry name" value="TRANSPORT PERMEASE PROTEIN"/>
    <property type="match status" value="1"/>
</dbReference>
<sequence>MTTLPAGAVLATAELLLLRRSALVALIAIAQPIGLGILLAFLTRDSGLAADYGSAAALQLLLLLASTPYMAGTTALAARRQHGVLKRWRTSGASDADLIIGLLSPYALLAVVQAVLLCTVTAVIGGDAPARWWPLAVGVLGGTAMAGALAFATAAFTRTPELAQLTTAPVFLALFGGGMWVTMTPPDEVTWVMLAVPGAAVAQLVRVGWNGAAPGQLLGQTWPSMVALSVLAALAVALAFRVFRWETR</sequence>
<evidence type="ECO:0000256" key="5">
    <source>
        <dbReference type="SAM" id="Phobius"/>
    </source>
</evidence>
<evidence type="ECO:0000256" key="4">
    <source>
        <dbReference type="ARBA" id="ARBA00023136"/>
    </source>
</evidence>
<evidence type="ECO:0000256" key="3">
    <source>
        <dbReference type="ARBA" id="ARBA00022989"/>
    </source>
</evidence>
<dbReference type="InterPro" id="IPR013525">
    <property type="entry name" value="ABC2_TM"/>
</dbReference>
<evidence type="ECO:0000313" key="8">
    <source>
        <dbReference type="Proteomes" id="UP000294901"/>
    </source>
</evidence>
<accession>A0A4R6JL01</accession>
<dbReference type="GO" id="GO:0140359">
    <property type="term" value="F:ABC-type transporter activity"/>
    <property type="evidence" value="ECO:0007669"/>
    <property type="project" value="InterPro"/>
</dbReference>
<feature type="transmembrane region" description="Helical" evidence="5">
    <location>
        <begin position="221"/>
        <end position="243"/>
    </location>
</feature>
<proteinExistence type="predicted"/>